<organism evidence="1 2">
    <name type="scientific">Confluentibacter flavum</name>
    <dbReference type="NCBI Taxonomy" id="1909700"/>
    <lineage>
        <taxon>Bacteria</taxon>
        <taxon>Pseudomonadati</taxon>
        <taxon>Bacteroidota</taxon>
        <taxon>Flavobacteriia</taxon>
        <taxon>Flavobacteriales</taxon>
        <taxon>Flavobacteriaceae</taxon>
        <taxon>Confluentibacter</taxon>
    </lineage>
</organism>
<keyword evidence="2" id="KW-1185">Reference proteome</keyword>
<protein>
    <submittedName>
        <fullName evidence="1">Uncharacterized protein</fullName>
    </submittedName>
</protein>
<reference evidence="1 2" key="1">
    <citation type="submission" date="2017-12" db="EMBL/GenBank/DDBJ databases">
        <title>Confluentibacter flavum sp. nov., isolated from the saline lake.</title>
        <authorList>
            <person name="Yu L."/>
        </authorList>
    </citation>
    <scope>NUCLEOTIDE SEQUENCE [LARGE SCALE GENOMIC DNA]</scope>
    <source>
        <strain evidence="1 2">3B</strain>
    </source>
</reference>
<gene>
    <name evidence="1" type="ORF">CSW08_07730</name>
</gene>
<dbReference type="AlphaFoldDB" id="A0A2N3HKM8"/>
<sequence>MNLALGNKSSQEWEDFLFLMRFYVKLCFCELGFLEGKLEASKRATNFVLAKTSNFLDTVLFTVLLELTKHEPYSYT</sequence>
<evidence type="ECO:0000313" key="2">
    <source>
        <dbReference type="Proteomes" id="UP000233435"/>
    </source>
</evidence>
<proteinExistence type="predicted"/>
<dbReference type="EMBL" id="PJEO01000023">
    <property type="protein sequence ID" value="PKQ45506.1"/>
    <property type="molecule type" value="Genomic_DNA"/>
</dbReference>
<accession>A0A2N3HKM8</accession>
<comment type="caution">
    <text evidence="1">The sequence shown here is derived from an EMBL/GenBank/DDBJ whole genome shotgun (WGS) entry which is preliminary data.</text>
</comment>
<dbReference type="Proteomes" id="UP000233435">
    <property type="component" value="Unassembled WGS sequence"/>
</dbReference>
<evidence type="ECO:0000313" key="1">
    <source>
        <dbReference type="EMBL" id="PKQ45506.1"/>
    </source>
</evidence>
<name>A0A2N3HKM8_9FLAO</name>